<evidence type="ECO:0000256" key="1">
    <source>
        <dbReference type="SAM" id="MobiDB-lite"/>
    </source>
</evidence>
<sequence length="747" mass="83280">MTTLLPTSPIDEDIYTGLWINQSRGAFRGARLTLSREAGGLVIAFLALFIAVTARGIWKLARYLLFITGSSSAEKDGTYHQRQAVLRNGSLAFDALWDLLRLGYAWRGRARKIARRLLPSILLASTIALASVIAGILSSRLLTASDNEALISGRNCGNFTGASDFAGMTQAGQILYQSTIATNAYTYASQCYNQTNKAKPMECNKFTQPYLPHSIDPDSSCPFSKDLCRADRGNLLLDSGKLDSWQHLGLNAGPRFTLQYRTQCAPLQTIGYTDIVTDPITSKRMLVYRYGSRGGPFRNQTYVYSVEADRPPPVLDPNNNFVYGNYRIQLLRDLSYYKKKDNSKEFTQLLPQLVSPNVDTALLFLDSSELFYQQPTKDPWFSATTRLQLNSTYGTNGTWPYYVADEPVGVLGCRTETRICNPILPDADQCFDGSALRFATNETLVALKRVWPDAKERSELRAFFTAINRMGDGTGALLYTLPSVPAFLSRNTILGNLQTDKLPKDRWQAEMIQIFKTSLAIVQHMLVEHARGMWLGYDAACYQGADCRRVCHSQKIRSTNHYSFSTWALGIVLILGVGIIVVSTFVDELHTTLLKHSRLRENPKLVYGGVEWRAASTLQTQRLAHENLGLGNWTKTDGAFPVTEPGDTLGSLDASDPKHPRMTTLVGGFDSMKSRQDNGAHTEMEEQRYSRLSSTDTSKTTDAPRLPSIDTGSIALSEMTDNPDIREPLPFSSRFPKRYSRLPNTQP</sequence>
<feature type="region of interest" description="Disordered" evidence="1">
    <location>
        <begin position="645"/>
        <end position="747"/>
    </location>
</feature>
<feature type="compositionally biased region" description="Polar residues" evidence="1">
    <location>
        <begin position="690"/>
        <end position="701"/>
    </location>
</feature>
<keyword evidence="2" id="KW-0812">Transmembrane</keyword>
<evidence type="ECO:0000256" key="2">
    <source>
        <dbReference type="SAM" id="Phobius"/>
    </source>
</evidence>
<comment type="caution">
    <text evidence="3">The sequence shown here is derived from an EMBL/GenBank/DDBJ whole genome shotgun (WGS) entry which is preliminary data.</text>
</comment>
<dbReference type="AlphaFoldDB" id="A0A9P4WQ70"/>
<organism evidence="3 4">
    <name type="scientific">Didymella heteroderae</name>
    <dbReference type="NCBI Taxonomy" id="1769908"/>
    <lineage>
        <taxon>Eukaryota</taxon>
        <taxon>Fungi</taxon>
        <taxon>Dikarya</taxon>
        <taxon>Ascomycota</taxon>
        <taxon>Pezizomycotina</taxon>
        <taxon>Dothideomycetes</taxon>
        <taxon>Pleosporomycetidae</taxon>
        <taxon>Pleosporales</taxon>
        <taxon>Pleosporineae</taxon>
        <taxon>Didymellaceae</taxon>
        <taxon>Didymella</taxon>
    </lineage>
</organism>
<dbReference type="Proteomes" id="UP000758155">
    <property type="component" value="Unassembled WGS sequence"/>
</dbReference>
<dbReference type="EMBL" id="SWKV01000035">
    <property type="protein sequence ID" value="KAF3038642.1"/>
    <property type="molecule type" value="Genomic_DNA"/>
</dbReference>
<gene>
    <name evidence="3" type="ORF">E8E12_004995</name>
</gene>
<feature type="transmembrane region" description="Helical" evidence="2">
    <location>
        <begin position="38"/>
        <end position="58"/>
    </location>
</feature>
<name>A0A9P4WQ70_9PLEO</name>
<proteinExistence type="predicted"/>
<feature type="compositionally biased region" description="Basic and acidic residues" evidence="1">
    <location>
        <begin position="672"/>
        <end position="689"/>
    </location>
</feature>
<evidence type="ECO:0000313" key="4">
    <source>
        <dbReference type="Proteomes" id="UP000758155"/>
    </source>
</evidence>
<feature type="transmembrane region" description="Helical" evidence="2">
    <location>
        <begin position="564"/>
        <end position="586"/>
    </location>
</feature>
<evidence type="ECO:0000313" key="3">
    <source>
        <dbReference type="EMBL" id="KAF3038642.1"/>
    </source>
</evidence>
<protein>
    <submittedName>
        <fullName evidence="3">Uncharacterized protein</fullName>
    </submittedName>
</protein>
<feature type="transmembrane region" description="Helical" evidence="2">
    <location>
        <begin position="117"/>
        <end position="137"/>
    </location>
</feature>
<reference evidence="3" key="1">
    <citation type="submission" date="2019-04" db="EMBL/GenBank/DDBJ databases">
        <title>Sequencing of skin fungus with MAO and IRED activity.</title>
        <authorList>
            <person name="Marsaioli A.J."/>
            <person name="Bonatto J.M.C."/>
            <person name="Reis Junior O."/>
        </authorList>
    </citation>
    <scope>NUCLEOTIDE SEQUENCE</scope>
    <source>
        <strain evidence="3">28M1</strain>
    </source>
</reference>
<keyword evidence="4" id="KW-1185">Reference proteome</keyword>
<accession>A0A9P4WQ70</accession>
<keyword evidence="2" id="KW-0472">Membrane</keyword>
<keyword evidence="2" id="KW-1133">Transmembrane helix</keyword>
<dbReference type="OrthoDB" id="3540210at2759"/>